<feature type="region of interest" description="Disordered" evidence="1">
    <location>
        <begin position="636"/>
        <end position="668"/>
    </location>
</feature>
<feature type="domain" description="Transglutaminase-like" evidence="3">
    <location>
        <begin position="273"/>
        <end position="342"/>
    </location>
</feature>
<evidence type="ECO:0000313" key="5">
    <source>
        <dbReference type="EMBL" id="NWK54242.1"/>
    </source>
</evidence>
<sequence length="699" mass="78953">MTSSDFGYSDAHASTSSLKGSKVTVTQSPSWLQAVEYSPMDRVLDAPVSIHLIDHQINTLEHSAYYRSCKRLETPAGVQDESQIEVAFDPAIQKLELHHLSVFRHGELVANYADLDKIRLIQRETSLEQRIYGGEITALIVLDDVRSGDTVDLAYTITNESWLFNQHEWRHFLLQHRNTVGLLRLVWLGEKPRYSLNVDKAEDVSFQESDGCFIWQRRDCPAFKMENGIPLNYMPIEDLELSSFANWGEVQDEVNALWRNLGQLAPEALQMVEQIKAECSETELIEKLVQWVRQEIRYQGFEVGALAMKPADLEAIWKRRHGDCKEKSSLLVALLRAAGVEAYPALVHTSMGGLLESTLPSPGAFNHAIVCIRHQGLEYWVDSTNSLQRGGLPNWTGIYHFGYALLIGPDDGNLSVIAEPDKRRNWVQIAEHYQINSHQKSAKFTIKHRASGVEAEHLRHIVEHEGRVKLQGDFVAWVKAAHPSAELQTDLEIESTDSKDQFCMQGEFYIPEAFIVSPDGSEEGVVFSPYAIIDRVVGADHSNRKHPLGLNYPCRIGQTTTIDCDVSIPFSKDTKRVDCPFFVMSFDVENHEGKPLLRYHYETKEKLVPPDRMAGYKAHLVKSEDLITWAISGPRNASGQSEVENAWGAPKRQSYRSSGSGRRRVYRERPESSSAGIPVWPFVIAVVIVLRLVFAMMDG</sequence>
<keyword evidence="2" id="KW-0472">Membrane</keyword>
<dbReference type="SUPFAM" id="SSF54001">
    <property type="entry name" value="Cysteine proteinases"/>
    <property type="match status" value="1"/>
</dbReference>
<evidence type="ECO:0000259" key="4">
    <source>
        <dbReference type="Pfam" id="PF12969"/>
    </source>
</evidence>
<name>A0A851GBB3_9BACT</name>
<keyword evidence="2" id="KW-0812">Transmembrane</keyword>
<dbReference type="Pfam" id="PF01841">
    <property type="entry name" value="Transglut_core"/>
    <property type="match status" value="1"/>
</dbReference>
<dbReference type="EMBL" id="JACBAZ010000001">
    <property type="protein sequence ID" value="NWK54242.1"/>
    <property type="molecule type" value="Genomic_DNA"/>
</dbReference>
<keyword evidence="6" id="KW-1185">Reference proteome</keyword>
<feature type="transmembrane region" description="Helical" evidence="2">
    <location>
        <begin position="679"/>
        <end position="697"/>
    </location>
</feature>
<accession>A0A851GBB3</accession>
<proteinExistence type="predicted"/>
<reference evidence="5 6" key="1">
    <citation type="submission" date="2020-07" db="EMBL/GenBank/DDBJ databases">
        <title>Roseicoccus Jingziensis gen. nov., sp. nov., isolated from coastal seawater.</title>
        <authorList>
            <person name="Feng X."/>
        </authorList>
    </citation>
    <scope>NUCLEOTIDE SEQUENCE [LARGE SCALE GENOMIC DNA]</scope>
    <source>
        <strain evidence="5 6">N1E253</strain>
    </source>
</reference>
<dbReference type="Gene3D" id="2.60.40.3140">
    <property type="match status" value="1"/>
</dbReference>
<dbReference type="AlphaFoldDB" id="A0A851GBB3"/>
<gene>
    <name evidence="5" type="ORF">HW115_01360</name>
</gene>
<feature type="domain" description="DUF3857" evidence="4">
    <location>
        <begin position="63"/>
        <end position="188"/>
    </location>
</feature>
<evidence type="ECO:0000313" key="6">
    <source>
        <dbReference type="Proteomes" id="UP000557872"/>
    </source>
</evidence>
<dbReference type="RefSeq" id="WP_178930782.1">
    <property type="nucleotide sequence ID" value="NZ_JACBAZ010000001.1"/>
</dbReference>
<dbReference type="InterPro" id="IPR002931">
    <property type="entry name" value="Transglutaminase-like"/>
</dbReference>
<protein>
    <submittedName>
        <fullName evidence="5">DUF3857 domain-containing protein</fullName>
    </submittedName>
</protein>
<organism evidence="5 6">
    <name type="scientific">Oceaniferula marina</name>
    <dbReference type="NCBI Taxonomy" id="2748318"/>
    <lineage>
        <taxon>Bacteria</taxon>
        <taxon>Pseudomonadati</taxon>
        <taxon>Verrucomicrobiota</taxon>
        <taxon>Verrucomicrobiia</taxon>
        <taxon>Verrucomicrobiales</taxon>
        <taxon>Verrucomicrobiaceae</taxon>
        <taxon>Oceaniferula</taxon>
    </lineage>
</organism>
<dbReference type="Pfam" id="PF12969">
    <property type="entry name" value="DUF3857"/>
    <property type="match status" value="1"/>
</dbReference>
<comment type="caution">
    <text evidence="5">The sequence shown here is derived from an EMBL/GenBank/DDBJ whole genome shotgun (WGS) entry which is preliminary data.</text>
</comment>
<evidence type="ECO:0000259" key="3">
    <source>
        <dbReference type="Pfam" id="PF01841"/>
    </source>
</evidence>
<dbReference type="Proteomes" id="UP000557872">
    <property type="component" value="Unassembled WGS sequence"/>
</dbReference>
<dbReference type="InterPro" id="IPR024618">
    <property type="entry name" value="DUF3857"/>
</dbReference>
<evidence type="ECO:0000256" key="2">
    <source>
        <dbReference type="SAM" id="Phobius"/>
    </source>
</evidence>
<evidence type="ECO:0000256" key="1">
    <source>
        <dbReference type="SAM" id="MobiDB-lite"/>
    </source>
</evidence>
<dbReference type="Gene3D" id="3.10.620.30">
    <property type="match status" value="1"/>
</dbReference>
<keyword evidence="2" id="KW-1133">Transmembrane helix</keyword>
<dbReference type="InterPro" id="IPR038765">
    <property type="entry name" value="Papain-like_cys_pep_sf"/>
</dbReference>